<evidence type="ECO:0000313" key="2">
    <source>
        <dbReference type="EMBL" id="QJD96445.1"/>
    </source>
</evidence>
<dbReference type="PROSITE" id="PS51257">
    <property type="entry name" value="PROKAR_LIPOPROTEIN"/>
    <property type="match status" value="1"/>
</dbReference>
<feature type="chain" id="PRO_5029590534" description="YncE family protein" evidence="1">
    <location>
        <begin position="31"/>
        <end position="370"/>
    </location>
</feature>
<dbReference type="KEGG" id="mrob:HH214_11465"/>
<evidence type="ECO:0000256" key="1">
    <source>
        <dbReference type="SAM" id="SignalP"/>
    </source>
</evidence>
<sequence length="370" mass="39594">MKTNLPLTKSALVLLLSVAVLFSACKKDHADHPPVINGTAGVYVLCEGSYGKANSAITYYDINTNTATADIFQKVNNAALGESANDLQQYGSKMYCVVSGIKGNQQSFVDVLDLKTCKLIKQISFNATTGGALPRRIAFYQGKAYISRYDGKVSRLDTATLAVDGEVTLSEGLEGLAVANGKLYVANSANFQYTNGKGNVISVVDLNTFTKTKDIKVSYNPISVAAASSGDVYNVAAGDYYTIPAALTRISSAADTLVKTYTTYSNYSLLSISGTAGYVLTEPYSNPVIRTLNVSNGTLGSSNFITDGTKITTIYSLTINPFQNDVVITDANSYSATAGKVYYFSADGKIKYSFASASFPQRAVFVYKYE</sequence>
<dbReference type="SUPFAM" id="SSF51004">
    <property type="entry name" value="C-terminal (heme d1) domain of cytochrome cd1-nitrite reductase"/>
    <property type="match status" value="1"/>
</dbReference>
<dbReference type="InterPro" id="IPR051200">
    <property type="entry name" value="Host-pathogen_enzymatic-act"/>
</dbReference>
<dbReference type="Gene3D" id="2.130.10.10">
    <property type="entry name" value="YVTN repeat-like/Quinoprotein amine dehydrogenase"/>
    <property type="match status" value="1"/>
</dbReference>
<feature type="signal peptide" evidence="1">
    <location>
        <begin position="1"/>
        <end position="30"/>
    </location>
</feature>
<proteinExistence type="predicted"/>
<reference evidence="2 3" key="1">
    <citation type="submission" date="2020-04" db="EMBL/GenBank/DDBJ databases">
        <title>Genome sequencing of novel species.</title>
        <authorList>
            <person name="Heo J."/>
            <person name="Kim S.-J."/>
            <person name="Kim J.-S."/>
            <person name="Hong S.-B."/>
            <person name="Kwon S.-W."/>
        </authorList>
    </citation>
    <scope>NUCLEOTIDE SEQUENCE [LARGE SCALE GENOMIC DNA]</scope>
    <source>
        <strain evidence="2 3">F39-2</strain>
    </source>
</reference>
<protein>
    <recommendedName>
        <fullName evidence="4">YncE family protein</fullName>
    </recommendedName>
</protein>
<accession>A0A7L5DZN3</accession>
<dbReference type="Pfam" id="PF16819">
    <property type="entry name" value="DUF5074"/>
    <property type="match status" value="1"/>
</dbReference>
<dbReference type="RefSeq" id="WP_169607779.1">
    <property type="nucleotide sequence ID" value="NZ_CP051682.1"/>
</dbReference>
<dbReference type="InterPro" id="IPR011048">
    <property type="entry name" value="Haem_d1_sf"/>
</dbReference>
<keyword evidence="1" id="KW-0732">Signal</keyword>
<dbReference type="InterPro" id="IPR031815">
    <property type="entry name" value="DUF5074"/>
</dbReference>
<name>A0A7L5DZN3_9SPHI</name>
<dbReference type="PANTHER" id="PTHR47197:SF3">
    <property type="entry name" value="DIHYDRO-HEME D1 DEHYDROGENASE"/>
    <property type="match status" value="1"/>
</dbReference>
<dbReference type="EMBL" id="CP051682">
    <property type="protein sequence ID" value="QJD96445.1"/>
    <property type="molecule type" value="Genomic_DNA"/>
</dbReference>
<organism evidence="2 3">
    <name type="scientific">Mucilaginibacter robiniae</name>
    <dbReference type="NCBI Taxonomy" id="2728022"/>
    <lineage>
        <taxon>Bacteria</taxon>
        <taxon>Pseudomonadati</taxon>
        <taxon>Bacteroidota</taxon>
        <taxon>Sphingobacteriia</taxon>
        <taxon>Sphingobacteriales</taxon>
        <taxon>Sphingobacteriaceae</taxon>
        <taxon>Mucilaginibacter</taxon>
    </lineage>
</organism>
<dbReference type="AlphaFoldDB" id="A0A7L5DZN3"/>
<evidence type="ECO:0000313" key="3">
    <source>
        <dbReference type="Proteomes" id="UP000503278"/>
    </source>
</evidence>
<gene>
    <name evidence="2" type="ORF">HH214_11465</name>
</gene>
<evidence type="ECO:0008006" key="4">
    <source>
        <dbReference type="Google" id="ProtNLM"/>
    </source>
</evidence>
<dbReference type="PANTHER" id="PTHR47197">
    <property type="entry name" value="PROTEIN NIRF"/>
    <property type="match status" value="1"/>
</dbReference>
<dbReference type="Proteomes" id="UP000503278">
    <property type="component" value="Chromosome"/>
</dbReference>
<dbReference type="InterPro" id="IPR015943">
    <property type="entry name" value="WD40/YVTN_repeat-like_dom_sf"/>
</dbReference>
<keyword evidence="3" id="KW-1185">Reference proteome</keyword>